<evidence type="ECO:0000313" key="2">
    <source>
        <dbReference type="EMBL" id="PRQ41109.1"/>
    </source>
</evidence>
<dbReference type="PROSITE" id="PS50181">
    <property type="entry name" value="FBOX"/>
    <property type="match status" value="1"/>
</dbReference>
<reference evidence="2 3" key="1">
    <citation type="journal article" date="2018" name="Nat. Genet.">
        <title>The Rosa genome provides new insights in the design of modern roses.</title>
        <authorList>
            <person name="Bendahmane M."/>
        </authorList>
    </citation>
    <scope>NUCLEOTIDE SEQUENCE [LARGE SCALE GENOMIC DNA]</scope>
    <source>
        <strain evidence="3">cv. Old Blush</strain>
    </source>
</reference>
<dbReference type="Gene3D" id="3.80.10.10">
    <property type="entry name" value="Ribonuclease Inhibitor"/>
    <property type="match status" value="1"/>
</dbReference>
<dbReference type="STRING" id="74649.A0A2P6R431"/>
<dbReference type="SUPFAM" id="SSF81383">
    <property type="entry name" value="F-box domain"/>
    <property type="match status" value="1"/>
</dbReference>
<gene>
    <name evidence="2" type="ORF">RchiOBHm_Chr4g0443391</name>
</gene>
<sequence length="341" mass="38607">MEIPQFLEYQEHEAVDNSAQKEPILPSDAINEKEAGPPQEALFLILTYLPLFELLAMNQVCTSLRDAVNKDVLSWLNIIVDKALSLKLSDEILMKITSKANGRLRTLALMNCAKITDNGLQQVVEQNPLISKLYLPACTGLTPEGVIRAVKTLSDHGHCLKSIMINGIYNINKQHLETLESYLHEMNLDAKKEQPGSWPLLLLEYMDSPTFRHDKGHTIIDLEVCSKCDEVRMVFDCPRWACKRMIERSMTRCRGCKFCILRCQECGGCVDSQEIEEAVCAHILCSDCWLHLPKCNFCNKPYCKQHADNKCCTSGSTGFVCEVCYAKYIVNLPSIVEYVDF</sequence>
<keyword evidence="3" id="KW-1185">Reference proteome</keyword>
<proteinExistence type="predicted"/>
<dbReference type="Proteomes" id="UP000238479">
    <property type="component" value="Chromosome 4"/>
</dbReference>
<dbReference type="SUPFAM" id="SSF52047">
    <property type="entry name" value="RNI-like"/>
    <property type="match status" value="1"/>
</dbReference>
<dbReference type="OMA" id="CEECGGC"/>
<dbReference type="Pfam" id="PF12937">
    <property type="entry name" value="F-box-like"/>
    <property type="match status" value="1"/>
</dbReference>
<dbReference type="InterPro" id="IPR036047">
    <property type="entry name" value="F-box-like_dom_sf"/>
</dbReference>
<dbReference type="InterPro" id="IPR001810">
    <property type="entry name" value="F-box_dom"/>
</dbReference>
<evidence type="ECO:0000313" key="3">
    <source>
        <dbReference type="Proteomes" id="UP000238479"/>
    </source>
</evidence>
<dbReference type="Gramene" id="PRQ41109">
    <property type="protein sequence ID" value="PRQ41109"/>
    <property type="gene ID" value="RchiOBHm_Chr4g0443391"/>
</dbReference>
<dbReference type="InterPro" id="IPR050648">
    <property type="entry name" value="F-box_LRR-repeat"/>
</dbReference>
<comment type="caution">
    <text evidence="2">The sequence shown here is derived from an EMBL/GenBank/DDBJ whole genome shotgun (WGS) entry which is preliminary data.</text>
</comment>
<dbReference type="EMBL" id="PDCK01000042">
    <property type="protein sequence ID" value="PRQ41109.1"/>
    <property type="molecule type" value="Genomic_DNA"/>
</dbReference>
<dbReference type="InterPro" id="IPR032675">
    <property type="entry name" value="LRR_dom_sf"/>
</dbReference>
<dbReference type="PANTHER" id="PTHR13382:SF16">
    <property type="entry name" value="F-BOX PROTEIN SKIP28"/>
    <property type="match status" value="1"/>
</dbReference>
<accession>A0A2P6R431</accession>
<dbReference type="AlphaFoldDB" id="A0A2P6R431"/>
<feature type="domain" description="F-box" evidence="1">
    <location>
        <begin position="38"/>
        <end position="78"/>
    </location>
</feature>
<protein>
    <submittedName>
        <fullName evidence="2">Putative F-box domain, leucine-rich repeat domain, L domain-containing protein</fullName>
    </submittedName>
</protein>
<organism evidence="2 3">
    <name type="scientific">Rosa chinensis</name>
    <name type="common">China rose</name>
    <dbReference type="NCBI Taxonomy" id="74649"/>
    <lineage>
        <taxon>Eukaryota</taxon>
        <taxon>Viridiplantae</taxon>
        <taxon>Streptophyta</taxon>
        <taxon>Embryophyta</taxon>
        <taxon>Tracheophyta</taxon>
        <taxon>Spermatophyta</taxon>
        <taxon>Magnoliopsida</taxon>
        <taxon>eudicotyledons</taxon>
        <taxon>Gunneridae</taxon>
        <taxon>Pentapetalae</taxon>
        <taxon>rosids</taxon>
        <taxon>fabids</taxon>
        <taxon>Rosales</taxon>
        <taxon>Rosaceae</taxon>
        <taxon>Rosoideae</taxon>
        <taxon>Rosoideae incertae sedis</taxon>
        <taxon>Rosa</taxon>
    </lineage>
</organism>
<dbReference type="GO" id="GO:0005737">
    <property type="term" value="C:cytoplasm"/>
    <property type="evidence" value="ECO:0007669"/>
    <property type="project" value="TreeGrafter"/>
</dbReference>
<evidence type="ECO:0000259" key="1">
    <source>
        <dbReference type="PROSITE" id="PS50181"/>
    </source>
</evidence>
<name>A0A2P6R431_ROSCH</name>
<dbReference type="OrthoDB" id="10044893at2759"/>
<dbReference type="PANTHER" id="PTHR13382">
    <property type="entry name" value="MITOCHONDRIAL ATP SYNTHASE COUPLING FACTOR B"/>
    <property type="match status" value="1"/>
</dbReference>